<evidence type="ECO:0000259" key="21">
    <source>
        <dbReference type="PROSITE" id="PS50113"/>
    </source>
</evidence>
<dbReference type="Gene3D" id="1.10.287.130">
    <property type="match status" value="1"/>
</dbReference>
<feature type="domain" description="Response regulatory" evidence="20">
    <location>
        <begin position="868"/>
        <end position="986"/>
    </location>
</feature>
<dbReference type="SMART" id="SM00448">
    <property type="entry name" value="REC"/>
    <property type="match status" value="2"/>
</dbReference>
<reference evidence="23" key="1">
    <citation type="submission" date="2021-11" db="EMBL/GenBank/DDBJ databases">
        <title>Description of novel Chryseobacterium species.</title>
        <authorList>
            <person name="Saticioglu I.B."/>
            <person name="Ay H."/>
            <person name="Altun S."/>
            <person name="Duman M."/>
        </authorList>
    </citation>
    <scope>NUCLEOTIDE SEQUENCE</scope>
    <source>
        <strain evidence="23">C-17</strain>
    </source>
</reference>
<dbReference type="InterPro" id="IPR000700">
    <property type="entry name" value="PAS-assoc_C"/>
</dbReference>
<dbReference type="Pfam" id="PF08448">
    <property type="entry name" value="PAS_4"/>
    <property type="match status" value="1"/>
</dbReference>
<dbReference type="InterPro" id="IPR003594">
    <property type="entry name" value="HATPase_dom"/>
</dbReference>
<keyword evidence="4" id="KW-1003">Cell membrane</keyword>
<dbReference type="PANTHER" id="PTHR45339">
    <property type="entry name" value="HYBRID SIGNAL TRANSDUCTION HISTIDINE KINASE J"/>
    <property type="match status" value="1"/>
</dbReference>
<feature type="transmembrane region" description="Helical" evidence="18">
    <location>
        <begin position="177"/>
        <end position="199"/>
    </location>
</feature>
<dbReference type="EMBL" id="JAJNAY010000001">
    <property type="protein sequence ID" value="MCD1116539.1"/>
    <property type="molecule type" value="Genomic_DNA"/>
</dbReference>
<dbReference type="InterPro" id="IPR004358">
    <property type="entry name" value="Sig_transdc_His_kin-like_C"/>
</dbReference>
<dbReference type="CDD" id="cd17546">
    <property type="entry name" value="REC_hyHK_CKI1_RcsC-like"/>
    <property type="match status" value="2"/>
</dbReference>
<keyword evidence="10" id="KW-0067">ATP-binding</keyword>
<name>A0A9Q3V3R9_9FLAO</name>
<dbReference type="InterPro" id="IPR036890">
    <property type="entry name" value="HATPase_C_sf"/>
</dbReference>
<evidence type="ECO:0000256" key="14">
    <source>
        <dbReference type="ARBA" id="ARBA00023306"/>
    </source>
</evidence>
<keyword evidence="17" id="KW-0175">Coiled coil</keyword>
<feature type="modified residue" description="Phosphohistidine" evidence="15">
    <location>
        <position position="1065"/>
    </location>
</feature>
<keyword evidence="12" id="KW-0902">Two-component regulatory system</keyword>
<evidence type="ECO:0000256" key="17">
    <source>
        <dbReference type="SAM" id="Coils"/>
    </source>
</evidence>
<keyword evidence="6" id="KW-0808">Transferase</keyword>
<dbReference type="InterPro" id="IPR035965">
    <property type="entry name" value="PAS-like_dom_sf"/>
</dbReference>
<dbReference type="InterPro" id="IPR000014">
    <property type="entry name" value="PAS"/>
</dbReference>
<keyword evidence="8" id="KW-0547">Nucleotide-binding</keyword>
<evidence type="ECO:0000259" key="22">
    <source>
        <dbReference type="PROSITE" id="PS50894"/>
    </source>
</evidence>
<comment type="subcellular location">
    <subcellularLocation>
        <location evidence="2">Cell membrane</location>
        <topology evidence="2">Multi-pass membrane protein</topology>
    </subcellularLocation>
</comment>
<dbReference type="PROSITE" id="PS50113">
    <property type="entry name" value="PAC"/>
    <property type="match status" value="1"/>
</dbReference>
<dbReference type="PROSITE" id="PS50110">
    <property type="entry name" value="RESPONSE_REGULATORY"/>
    <property type="match status" value="2"/>
</dbReference>
<feature type="domain" description="Response regulatory" evidence="20">
    <location>
        <begin position="724"/>
        <end position="844"/>
    </location>
</feature>
<evidence type="ECO:0000256" key="10">
    <source>
        <dbReference type="ARBA" id="ARBA00022840"/>
    </source>
</evidence>
<dbReference type="InterPro" id="IPR011006">
    <property type="entry name" value="CheY-like_superfamily"/>
</dbReference>
<dbReference type="SUPFAM" id="SSF55785">
    <property type="entry name" value="PYP-like sensor domain (PAS domain)"/>
    <property type="match status" value="2"/>
</dbReference>
<evidence type="ECO:0000256" key="11">
    <source>
        <dbReference type="ARBA" id="ARBA00022989"/>
    </source>
</evidence>
<organism evidence="23 24">
    <name type="scientific">Chryseobacterium turcicum</name>
    <dbReference type="NCBI Taxonomy" id="2898076"/>
    <lineage>
        <taxon>Bacteria</taxon>
        <taxon>Pseudomonadati</taxon>
        <taxon>Bacteroidota</taxon>
        <taxon>Flavobacteriia</taxon>
        <taxon>Flavobacteriales</taxon>
        <taxon>Weeksellaceae</taxon>
        <taxon>Chryseobacterium group</taxon>
        <taxon>Chryseobacterium</taxon>
    </lineage>
</organism>
<keyword evidence="11 18" id="KW-1133">Transmembrane helix</keyword>
<evidence type="ECO:0000256" key="18">
    <source>
        <dbReference type="SAM" id="Phobius"/>
    </source>
</evidence>
<dbReference type="NCBIfam" id="TIGR00229">
    <property type="entry name" value="sensory_box"/>
    <property type="match status" value="1"/>
</dbReference>
<dbReference type="Pfam" id="PF02518">
    <property type="entry name" value="HATPase_c"/>
    <property type="match status" value="1"/>
</dbReference>
<keyword evidence="14" id="KW-0131">Cell cycle</keyword>
<evidence type="ECO:0000256" key="5">
    <source>
        <dbReference type="ARBA" id="ARBA00022553"/>
    </source>
</evidence>
<feature type="modified residue" description="4-aspartylphosphate" evidence="16">
    <location>
        <position position="919"/>
    </location>
</feature>
<dbReference type="Gene3D" id="3.30.450.20">
    <property type="entry name" value="PAS domain"/>
    <property type="match status" value="2"/>
</dbReference>
<dbReference type="CDD" id="cd00082">
    <property type="entry name" value="HisKA"/>
    <property type="match status" value="1"/>
</dbReference>
<keyword evidence="13 18" id="KW-0472">Membrane</keyword>
<dbReference type="EC" id="2.7.13.3" evidence="3"/>
<evidence type="ECO:0000256" key="15">
    <source>
        <dbReference type="PROSITE-ProRule" id="PRU00110"/>
    </source>
</evidence>
<dbReference type="SUPFAM" id="SSF52172">
    <property type="entry name" value="CheY-like"/>
    <property type="match status" value="2"/>
</dbReference>
<evidence type="ECO:0000256" key="1">
    <source>
        <dbReference type="ARBA" id="ARBA00000085"/>
    </source>
</evidence>
<keyword evidence="7 18" id="KW-0812">Transmembrane</keyword>
<feature type="domain" description="PAC" evidence="21">
    <location>
        <begin position="292"/>
        <end position="343"/>
    </location>
</feature>
<dbReference type="SMART" id="SM00387">
    <property type="entry name" value="HATPase_c"/>
    <property type="match status" value="1"/>
</dbReference>
<dbReference type="GO" id="GO:0000155">
    <property type="term" value="F:phosphorelay sensor kinase activity"/>
    <property type="evidence" value="ECO:0007669"/>
    <property type="project" value="InterPro"/>
</dbReference>
<dbReference type="InterPro" id="IPR007891">
    <property type="entry name" value="CHASE3"/>
</dbReference>
<protein>
    <recommendedName>
        <fullName evidence="3">histidine kinase</fullName>
        <ecNumber evidence="3">2.7.13.3</ecNumber>
    </recommendedName>
</protein>
<dbReference type="InterPro" id="IPR003661">
    <property type="entry name" value="HisK_dim/P_dom"/>
</dbReference>
<sequence length="1119" mass="127320">MPTKIIRNLQIGIVLSLVLLITSSIASYISIQKQMKNRESFIRSKESIIFVKDILNSLLDAETGNRGYQLTHQESFLEPFNTSKLKYQSLVSKAGKLNITEKKQTDIFQNLLRTSQAMMEEGVLLIEKHRKGNLITAQELLQNRTGMDACRRLVQEFVKHEEAQLAITNRDLNRSSIWTVLFIVFSGAAAVSVTVFIYVQLKSDIKRRDRLEKDLSYAKELLEETSEVAQVGGWEVNMKSGELFWSQSTRKIHKVNSNFRPNFENFLGFFEGKNEERVRYLFDKAANEGLAFDEELQLLRSDGITVWVRLKGIPELEGKVCQRIFGTIQDIDSYKKMLLEITKKEAMMQSFVKDVPVPLAMFDKDLNYIAVSSRWKEEFGINRREFIGHTLFSSTFPMIEENGMDIYQNALSGITYVNKDFTLEVKGRKDIQHYDLKVGPWYLDKDQVGGIIISIQNITDEVRINEELKNAKETADMASRAKSEFLANMSHEIRTPLNGVIGFSDLLLETPLNETQTQYLKYINDSGENLLHIISDILDFSKIESGKMELLIEESNLNEMLDQVINVILYQSQKKNIELLLNVEQGLPTMLLIDEARLKQILINLLGNAVKFTAKGEIELKVEKLQMDEKNIVLRFSVRDTGIGIPEDKQKYIFNAFTQENSSISKRYGGTGLGLTISNNILGYMGTHLLLISEPEKGSTFFFDIEIPYLMTEPDDEMEVAIESALVVDDNETNRIILEHMLAHKNIRSTLATNGMEALEILMKGERFDVILMDYHMPLMSGVETIEKIRVLFNERKEVTPFIILSSSSEEKEISNTIRDKDNSYLLLKPVKSNDLFKTLRKAVHRSVVDLTPIQSEMNSYSFSQDLEILLVDDNPINMILNKRMMESLAPDAVLTEAVNGMQALEACQKRHFSIILMDVQMPVMNGIEATEQIRMLPGYDKIPIIGVTAGNIAGEREKCLGSGMADFLPKPFKKSDLQEILQKYIGADSNTKNINQVVNETVPLSEIDMKLYINIDMLNEQTGDNSDFRKIFLGLLIQELVSAEKNVKKAAAEQDIAEIRLILHKLKGTAGSAGFFKLSECVLKWEMVSDNEIDLFVLQSDIQHEIKMGLEIAKDLIK</sequence>
<dbReference type="Pfam" id="PF05227">
    <property type="entry name" value="CHASE3"/>
    <property type="match status" value="1"/>
</dbReference>
<dbReference type="InterPro" id="IPR036097">
    <property type="entry name" value="HisK_dim/P_sf"/>
</dbReference>
<feature type="coiled-coil region" evidence="17">
    <location>
        <begin position="1034"/>
        <end position="1061"/>
    </location>
</feature>
<evidence type="ECO:0000256" key="4">
    <source>
        <dbReference type="ARBA" id="ARBA00022475"/>
    </source>
</evidence>
<evidence type="ECO:0000256" key="9">
    <source>
        <dbReference type="ARBA" id="ARBA00022777"/>
    </source>
</evidence>
<dbReference type="InterPro" id="IPR008207">
    <property type="entry name" value="Sig_transdc_His_kin_Hpt_dom"/>
</dbReference>
<dbReference type="Gene3D" id="3.40.50.2300">
    <property type="match status" value="2"/>
</dbReference>
<dbReference type="InterPro" id="IPR013656">
    <property type="entry name" value="PAS_4"/>
</dbReference>
<evidence type="ECO:0000256" key="6">
    <source>
        <dbReference type="ARBA" id="ARBA00022679"/>
    </source>
</evidence>
<comment type="caution">
    <text evidence="23">The sequence shown here is derived from an EMBL/GenBank/DDBJ whole genome shotgun (WGS) entry which is preliminary data.</text>
</comment>
<dbReference type="FunFam" id="3.30.565.10:FF:000010">
    <property type="entry name" value="Sensor histidine kinase RcsC"/>
    <property type="match status" value="1"/>
</dbReference>
<dbReference type="InterPro" id="IPR036641">
    <property type="entry name" value="HPT_dom_sf"/>
</dbReference>
<accession>A0A9Q3V3R9</accession>
<dbReference type="Pfam" id="PF00512">
    <property type="entry name" value="HisKA"/>
    <property type="match status" value="1"/>
</dbReference>
<evidence type="ECO:0000313" key="24">
    <source>
        <dbReference type="Proteomes" id="UP001108025"/>
    </source>
</evidence>
<dbReference type="AlphaFoldDB" id="A0A9Q3V3R9"/>
<proteinExistence type="predicted"/>
<dbReference type="GO" id="GO:0005886">
    <property type="term" value="C:plasma membrane"/>
    <property type="evidence" value="ECO:0007669"/>
    <property type="project" value="UniProtKB-SubCell"/>
</dbReference>
<dbReference type="PROSITE" id="PS50109">
    <property type="entry name" value="HIS_KIN"/>
    <property type="match status" value="1"/>
</dbReference>
<evidence type="ECO:0000313" key="23">
    <source>
        <dbReference type="EMBL" id="MCD1116539.1"/>
    </source>
</evidence>
<dbReference type="Pfam" id="PF00072">
    <property type="entry name" value="Response_reg"/>
    <property type="match status" value="2"/>
</dbReference>
<evidence type="ECO:0000256" key="12">
    <source>
        <dbReference type="ARBA" id="ARBA00023012"/>
    </source>
</evidence>
<feature type="transmembrane region" description="Helical" evidence="18">
    <location>
        <begin position="12"/>
        <end position="31"/>
    </location>
</feature>
<dbReference type="PANTHER" id="PTHR45339:SF1">
    <property type="entry name" value="HYBRID SIGNAL TRANSDUCTION HISTIDINE KINASE J"/>
    <property type="match status" value="1"/>
</dbReference>
<dbReference type="Gene3D" id="3.30.565.10">
    <property type="entry name" value="Histidine kinase-like ATPase, C-terminal domain"/>
    <property type="match status" value="1"/>
</dbReference>
<dbReference type="CDD" id="cd16922">
    <property type="entry name" value="HATPase_EvgS-ArcB-TorS-like"/>
    <property type="match status" value="1"/>
</dbReference>
<dbReference type="PROSITE" id="PS50894">
    <property type="entry name" value="HPT"/>
    <property type="match status" value="1"/>
</dbReference>
<evidence type="ECO:0000259" key="20">
    <source>
        <dbReference type="PROSITE" id="PS50110"/>
    </source>
</evidence>
<dbReference type="SUPFAM" id="SSF47384">
    <property type="entry name" value="Homodimeric domain of signal transducing histidine kinase"/>
    <property type="match status" value="1"/>
</dbReference>
<evidence type="ECO:0000256" key="2">
    <source>
        <dbReference type="ARBA" id="ARBA00004651"/>
    </source>
</evidence>
<feature type="domain" description="Histidine kinase" evidence="19">
    <location>
        <begin position="488"/>
        <end position="709"/>
    </location>
</feature>
<dbReference type="CDD" id="cd19410">
    <property type="entry name" value="HK9-like_sensor"/>
    <property type="match status" value="1"/>
</dbReference>
<dbReference type="PRINTS" id="PR00344">
    <property type="entry name" value="BCTRLSENSOR"/>
</dbReference>
<dbReference type="RefSeq" id="WP_230668244.1">
    <property type="nucleotide sequence ID" value="NZ_JAJNAY010000001.1"/>
</dbReference>
<dbReference type="SUPFAM" id="SSF47226">
    <property type="entry name" value="Histidine-containing phosphotransfer domain, HPT domain"/>
    <property type="match status" value="1"/>
</dbReference>
<evidence type="ECO:0000256" key="16">
    <source>
        <dbReference type="PROSITE-ProRule" id="PRU00169"/>
    </source>
</evidence>
<evidence type="ECO:0000256" key="13">
    <source>
        <dbReference type="ARBA" id="ARBA00023136"/>
    </source>
</evidence>
<keyword evidence="5 16" id="KW-0597">Phosphoprotein</keyword>
<gene>
    <name evidence="23" type="ORF">LO744_06700</name>
</gene>
<keyword evidence="9" id="KW-0418">Kinase</keyword>
<feature type="domain" description="HPt" evidence="22">
    <location>
        <begin position="1026"/>
        <end position="1119"/>
    </location>
</feature>
<dbReference type="Proteomes" id="UP001108025">
    <property type="component" value="Unassembled WGS sequence"/>
</dbReference>
<keyword evidence="24" id="KW-1185">Reference proteome</keyword>
<dbReference type="Pfam" id="PF01627">
    <property type="entry name" value="Hpt"/>
    <property type="match status" value="1"/>
</dbReference>
<feature type="modified residue" description="4-aspartylphosphate" evidence="16">
    <location>
        <position position="774"/>
    </location>
</feature>
<evidence type="ECO:0000259" key="19">
    <source>
        <dbReference type="PROSITE" id="PS50109"/>
    </source>
</evidence>
<dbReference type="GO" id="GO:0005524">
    <property type="term" value="F:ATP binding"/>
    <property type="evidence" value="ECO:0007669"/>
    <property type="project" value="UniProtKB-KW"/>
</dbReference>
<dbReference type="FunFam" id="1.10.287.130:FF:000038">
    <property type="entry name" value="Sensory transduction histidine kinase"/>
    <property type="match status" value="1"/>
</dbReference>
<comment type="catalytic activity">
    <reaction evidence="1">
        <text>ATP + protein L-histidine = ADP + protein N-phospho-L-histidine.</text>
        <dbReference type="EC" id="2.7.13.3"/>
    </reaction>
</comment>
<dbReference type="InterPro" id="IPR001789">
    <property type="entry name" value="Sig_transdc_resp-reg_receiver"/>
</dbReference>
<dbReference type="SUPFAM" id="SSF55874">
    <property type="entry name" value="ATPase domain of HSP90 chaperone/DNA topoisomerase II/histidine kinase"/>
    <property type="match status" value="1"/>
</dbReference>
<evidence type="ECO:0000256" key="7">
    <source>
        <dbReference type="ARBA" id="ARBA00022692"/>
    </source>
</evidence>
<evidence type="ECO:0000256" key="8">
    <source>
        <dbReference type="ARBA" id="ARBA00022741"/>
    </source>
</evidence>
<dbReference type="Gene3D" id="1.20.120.160">
    <property type="entry name" value="HPT domain"/>
    <property type="match status" value="1"/>
</dbReference>
<dbReference type="InterPro" id="IPR005467">
    <property type="entry name" value="His_kinase_dom"/>
</dbReference>
<evidence type="ECO:0000256" key="3">
    <source>
        <dbReference type="ARBA" id="ARBA00012438"/>
    </source>
</evidence>
<dbReference type="SMART" id="SM00388">
    <property type="entry name" value="HisKA"/>
    <property type="match status" value="1"/>
</dbReference>